<name>A0A1B1AEX5_9PROT</name>
<proteinExistence type="predicted"/>
<reference evidence="2 3" key="1">
    <citation type="submission" date="2015-11" db="EMBL/GenBank/DDBJ databases">
        <title>Whole-Genome Sequence of Candidatus Oderbacter manganicum from the National Park Lower Oder Valley, Germany.</title>
        <authorList>
            <person name="Braun B."/>
            <person name="Liere K."/>
            <person name="Szewzyk U."/>
        </authorList>
    </citation>
    <scope>NUCLEOTIDE SEQUENCE [LARGE SCALE GENOMIC DNA]</scope>
    <source>
        <strain evidence="2 3">OTSz_A_272</strain>
    </source>
</reference>
<keyword evidence="1" id="KW-1133">Transmembrane helix</keyword>
<keyword evidence="1" id="KW-0472">Membrane</keyword>
<dbReference type="InParanoid" id="A0A1B1AEX5"/>
<evidence type="ECO:0000313" key="3">
    <source>
        <dbReference type="Proteomes" id="UP000092498"/>
    </source>
</evidence>
<dbReference type="AlphaFoldDB" id="A0A1B1AEX5"/>
<protein>
    <submittedName>
        <fullName evidence="2">Uncharacterized protein</fullName>
    </submittedName>
</protein>
<dbReference type="EMBL" id="CP013244">
    <property type="protein sequence ID" value="ANP45091.1"/>
    <property type="molecule type" value="Genomic_DNA"/>
</dbReference>
<keyword evidence="3" id="KW-1185">Reference proteome</keyword>
<keyword evidence="1" id="KW-0812">Transmembrane</keyword>
<accession>A0A1B1AEX5</accession>
<evidence type="ECO:0000313" key="2">
    <source>
        <dbReference type="EMBL" id="ANP45091.1"/>
    </source>
</evidence>
<evidence type="ECO:0000256" key="1">
    <source>
        <dbReference type="SAM" id="Phobius"/>
    </source>
</evidence>
<sequence length="62" mass="7282">MLAGAVHILRRRKHVRFSLTHALWMWSILAVVMGNWAADWQLRSLTQWPAWTVLWLITSKVA</sequence>
<dbReference type="STRING" id="1759059.ATE48_03725"/>
<organism evidence="2 3">
    <name type="scientific">Candidatus Viadribacter manganicus</name>
    <dbReference type="NCBI Taxonomy" id="1759059"/>
    <lineage>
        <taxon>Bacteria</taxon>
        <taxon>Pseudomonadati</taxon>
        <taxon>Pseudomonadota</taxon>
        <taxon>Alphaproteobacteria</taxon>
        <taxon>Hyphomonadales</taxon>
        <taxon>Hyphomonadaceae</taxon>
        <taxon>Candidatus Viadribacter</taxon>
    </lineage>
</organism>
<dbReference type="KEGG" id="cbot:ATE48_03725"/>
<dbReference type="Proteomes" id="UP000092498">
    <property type="component" value="Chromosome"/>
</dbReference>
<feature type="transmembrane region" description="Helical" evidence="1">
    <location>
        <begin position="21"/>
        <end position="38"/>
    </location>
</feature>
<gene>
    <name evidence="2" type="ORF">ATE48_03725</name>
</gene>